<evidence type="ECO:0000256" key="4">
    <source>
        <dbReference type="ARBA" id="ARBA00023002"/>
    </source>
</evidence>
<dbReference type="Gene3D" id="3.50.50.100">
    <property type="match status" value="1"/>
</dbReference>
<dbReference type="OrthoDB" id="202203at2759"/>
<evidence type="ECO:0000259" key="5">
    <source>
        <dbReference type="Pfam" id="PF07992"/>
    </source>
</evidence>
<keyword evidence="3" id="KW-0274">FAD</keyword>
<dbReference type="PANTHER" id="PTHR43735">
    <property type="entry name" value="APOPTOSIS-INDUCING FACTOR 1"/>
    <property type="match status" value="1"/>
</dbReference>
<dbReference type="GO" id="GO:0004174">
    <property type="term" value="F:electron-transferring-flavoprotein dehydrogenase activity"/>
    <property type="evidence" value="ECO:0007669"/>
    <property type="project" value="TreeGrafter"/>
</dbReference>
<protein>
    <recommendedName>
        <fullName evidence="5">FAD/NAD(P)-binding domain-containing protein</fullName>
    </recommendedName>
</protein>
<dbReference type="Proteomes" id="UP000449547">
    <property type="component" value="Unassembled WGS sequence"/>
</dbReference>
<dbReference type="GO" id="GO:0005737">
    <property type="term" value="C:cytoplasm"/>
    <property type="evidence" value="ECO:0007669"/>
    <property type="project" value="TreeGrafter"/>
</dbReference>
<proteinExistence type="inferred from homology"/>
<dbReference type="InterPro" id="IPR036188">
    <property type="entry name" value="FAD/NAD-bd_sf"/>
</dbReference>
<evidence type="ECO:0000313" key="6">
    <source>
        <dbReference type="EMBL" id="KAA8899791.1"/>
    </source>
</evidence>
<dbReference type="InterPro" id="IPR023753">
    <property type="entry name" value="FAD/NAD-binding_dom"/>
</dbReference>
<sequence length="356" mass="38379">MTAPPLTFVVVGGSFAGVVAVRELLSRPTPLKVVLVTSSVKAYNNAAAARLLVRPELTPQTLVDLNLLRKRQGAHQFEIVEAMVTSVNVDANHVVVSDGHRIDYDYLIIASGTRYQMAAFKPFGAVSAVKDSVTTTAANIKKADTICVVGGGPTGLEVVGEIGSAYPGKKLTLVVGQRGPVPRFGAGVVKTVYDKLSRYNVTVVEDYATVSGNTVEYLGESHHFDLVIPTCTHVANTGFLPPDYVNDHGYVDADRHFRVNGTDNVFAFGDCVEFTTKTAIDINGRQHQVLKQTLSRQAFGDDVPLKEYREGAISFAVPIGPGGGVGYAFGWRLPSFMVWAMKARDFTIGRSEKILS</sequence>
<keyword evidence="2" id="KW-0285">Flavoprotein</keyword>
<dbReference type="VEuPathDB" id="FungiDB:DIURU_004048"/>
<dbReference type="PANTHER" id="PTHR43735:SF3">
    <property type="entry name" value="FERROPTOSIS SUPPRESSOR PROTEIN 1"/>
    <property type="match status" value="1"/>
</dbReference>
<dbReference type="GeneID" id="54782699"/>
<dbReference type="OMA" id="WKIGAPR"/>
<reference evidence="6 7" key="1">
    <citation type="submission" date="2019-07" db="EMBL/GenBank/DDBJ databases">
        <title>Genome assembly of two rare yeast pathogens: Diutina rugosa and Trichomonascus ciferrii.</title>
        <authorList>
            <person name="Mixao V."/>
            <person name="Saus E."/>
            <person name="Hansen A."/>
            <person name="Lass-Flor C."/>
            <person name="Gabaldon T."/>
        </authorList>
    </citation>
    <scope>NUCLEOTIDE SEQUENCE [LARGE SCALE GENOMIC DNA]</scope>
    <source>
        <strain evidence="6 7">CBS 613</strain>
    </source>
</reference>
<evidence type="ECO:0000256" key="3">
    <source>
        <dbReference type="ARBA" id="ARBA00022827"/>
    </source>
</evidence>
<dbReference type="SUPFAM" id="SSF51905">
    <property type="entry name" value="FAD/NAD(P)-binding domain"/>
    <property type="match status" value="1"/>
</dbReference>
<evidence type="ECO:0000256" key="2">
    <source>
        <dbReference type="ARBA" id="ARBA00022630"/>
    </source>
</evidence>
<organism evidence="6 7">
    <name type="scientific">Diutina rugosa</name>
    <name type="common">Yeast</name>
    <name type="synonym">Candida rugosa</name>
    <dbReference type="NCBI Taxonomy" id="5481"/>
    <lineage>
        <taxon>Eukaryota</taxon>
        <taxon>Fungi</taxon>
        <taxon>Dikarya</taxon>
        <taxon>Ascomycota</taxon>
        <taxon>Saccharomycotina</taxon>
        <taxon>Pichiomycetes</taxon>
        <taxon>Debaryomycetaceae</taxon>
        <taxon>Diutina</taxon>
    </lineage>
</organism>
<keyword evidence="7" id="KW-1185">Reference proteome</keyword>
<evidence type="ECO:0000256" key="1">
    <source>
        <dbReference type="ARBA" id="ARBA00006442"/>
    </source>
</evidence>
<name>A0A642UIW2_DIURU</name>
<dbReference type="EMBL" id="SWFT01000120">
    <property type="protein sequence ID" value="KAA8899791.1"/>
    <property type="molecule type" value="Genomic_DNA"/>
</dbReference>
<dbReference type="Pfam" id="PF07992">
    <property type="entry name" value="Pyr_redox_2"/>
    <property type="match status" value="1"/>
</dbReference>
<dbReference type="RefSeq" id="XP_034011069.1">
    <property type="nucleotide sequence ID" value="XM_034156878.1"/>
</dbReference>
<evidence type="ECO:0000313" key="7">
    <source>
        <dbReference type="Proteomes" id="UP000449547"/>
    </source>
</evidence>
<dbReference type="AlphaFoldDB" id="A0A642UIW2"/>
<gene>
    <name evidence="6" type="ORF">DIURU_004048</name>
</gene>
<feature type="domain" description="FAD/NAD(P)-binding" evidence="5">
    <location>
        <begin position="8"/>
        <end position="274"/>
    </location>
</feature>
<dbReference type="GO" id="GO:0050660">
    <property type="term" value="F:flavin adenine dinucleotide binding"/>
    <property type="evidence" value="ECO:0007669"/>
    <property type="project" value="TreeGrafter"/>
</dbReference>
<keyword evidence="4" id="KW-0560">Oxidoreductase</keyword>
<accession>A0A642UIW2</accession>
<dbReference type="PRINTS" id="PR00368">
    <property type="entry name" value="FADPNR"/>
</dbReference>
<comment type="similarity">
    <text evidence="1">Belongs to the FAD-dependent oxidoreductase family.</text>
</comment>
<comment type="caution">
    <text evidence="6">The sequence shown here is derived from an EMBL/GenBank/DDBJ whole genome shotgun (WGS) entry which is preliminary data.</text>
</comment>